<evidence type="ECO:0000256" key="4">
    <source>
        <dbReference type="ARBA" id="ARBA00022475"/>
    </source>
</evidence>
<keyword evidence="6 11" id="KW-0812">Transmembrane</keyword>
<dbReference type="PRINTS" id="PR00164">
    <property type="entry name" value="ABC2TRNSPORT"/>
</dbReference>
<evidence type="ECO:0000256" key="10">
    <source>
        <dbReference type="ARBA" id="ARBA00023136"/>
    </source>
</evidence>
<evidence type="ECO:0000313" key="14">
    <source>
        <dbReference type="Proteomes" id="UP000004038"/>
    </source>
</evidence>
<dbReference type="GO" id="GO:0015774">
    <property type="term" value="P:polysaccharide transport"/>
    <property type="evidence" value="ECO:0007669"/>
    <property type="project" value="UniProtKB-KW"/>
</dbReference>
<organism evidence="13 14">
    <name type="scientific">Sinorhizobium meliloti CCNWSX0020</name>
    <dbReference type="NCBI Taxonomy" id="1107881"/>
    <lineage>
        <taxon>Bacteria</taxon>
        <taxon>Pseudomonadati</taxon>
        <taxon>Pseudomonadota</taxon>
        <taxon>Alphaproteobacteria</taxon>
        <taxon>Hyphomicrobiales</taxon>
        <taxon>Rhizobiaceae</taxon>
        <taxon>Sinorhizobium/Ensifer group</taxon>
        <taxon>Sinorhizobium</taxon>
    </lineage>
</organism>
<dbReference type="GO" id="GO:0140359">
    <property type="term" value="F:ABC-type transporter activity"/>
    <property type="evidence" value="ECO:0007669"/>
    <property type="project" value="InterPro"/>
</dbReference>
<dbReference type="PANTHER" id="PTHR30413">
    <property type="entry name" value="INNER MEMBRANE TRANSPORT PERMEASE"/>
    <property type="match status" value="1"/>
</dbReference>
<evidence type="ECO:0000256" key="5">
    <source>
        <dbReference type="ARBA" id="ARBA00022597"/>
    </source>
</evidence>
<feature type="transmembrane region" description="Helical" evidence="11">
    <location>
        <begin position="162"/>
        <end position="183"/>
    </location>
</feature>
<dbReference type="InterPro" id="IPR047817">
    <property type="entry name" value="ABC2_TM_bact-type"/>
</dbReference>
<evidence type="ECO:0000256" key="1">
    <source>
        <dbReference type="ARBA" id="ARBA00004651"/>
    </source>
</evidence>
<sequence>MRGSGHSIIGNSTRVGDVNLIQQHLRVTAALIVREMSTRFGSKPGGYLWAIFDPVAHVALMTLIFQAIARMPALGLSFPLFFASGYLPFAFYQRMSGFMAGTVKANKALFSYPIVTPFDAIVSRFILQLMTDTLVTILILMMIFELGGIAQSMNIASMIEAAGAGALLGLGIGTINIVMFARFPLYEQIFGIINRPLFMVSGVFFLPESLPNPFRDFLLYNPLVHVIMWFRASIYPEYRADALDKVYVVEFAFICFVFGLLLLTGSMREIRENRS</sequence>
<evidence type="ECO:0000256" key="3">
    <source>
        <dbReference type="ARBA" id="ARBA00022448"/>
    </source>
</evidence>
<accession>H0FV85</accession>
<dbReference type="InterPro" id="IPR013525">
    <property type="entry name" value="ABC2_TM"/>
</dbReference>
<dbReference type="PROSITE" id="PS51012">
    <property type="entry name" value="ABC_TM2"/>
    <property type="match status" value="1"/>
</dbReference>
<evidence type="ECO:0000256" key="8">
    <source>
        <dbReference type="ARBA" id="ARBA00022989"/>
    </source>
</evidence>
<reference evidence="13 14" key="1">
    <citation type="journal article" date="2012" name="J. Bacteriol.">
        <title>Draft Genome Sequence of Sinorhizobium meliloti CCNWSX0020, a Nitrogen-Fixing Symbiont with Copper Tolerance Capability Isolated from Lead-Zinc Mine Tailings.</title>
        <authorList>
            <person name="Li Z."/>
            <person name="Ma Z."/>
            <person name="Hao X."/>
            <person name="Wei G."/>
        </authorList>
    </citation>
    <scope>NUCLEOTIDE SEQUENCE [LARGE SCALE GENOMIC DNA]</scope>
    <source>
        <strain evidence="13 14">CCNWSX0020</strain>
    </source>
</reference>
<comment type="subcellular location">
    <subcellularLocation>
        <location evidence="11">Cell inner membrane</location>
        <topology evidence="11">Multi-pass membrane protein</topology>
    </subcellularLocation>
    <subcellularLocation>
        <location evidence="1">Cell membrane</location>
        <topology evidence="1">Multi-pass membrane protein</topology>
    </subcellularLocation>
</comment>
<name>H0FV85_RHIML</name>
<proteinExistence type="inferred from homology"/>
<keyword evidence="10 11" id="KW-0472">Membrane</keyword>
<keyword evidence="5" id="KW-0762">Sugar transport</keyword>
<evidence type="ECO:0000256" key="2">
    <source>
        <dbReference type="ARBA" id="ARBA00007783"/>
    </source>
</evidence>
<keyword evidence="8 11" id="KW-1133">Transmembrane helix</keyword>
<dbReference type="Pfam" id="PF01061">
    <property type="entry name" value="ABC2_membrane"/>
    <property type="match status" value="1"/>
</dbReference>
<evidence type="ECO:0000259" key="12">
    <source>
        <dbReference type="PROSITE" id="PS51012"/>
    </source>
</evidence>
<dbReference type="GO" id="GO:0043190">
    <property type="term" value="C:ATP-binding cassette (ABC) transporter complex"/>
    <property type="evidence" value="ECO:0007669"/>
    <property type="project" value="InterPro"/>
</dbReference>
<feature type="transmembrane region" description="Helical" evidence="11">
    <location>
        <begin position="46"/>
        <end position="65"/>
    </location>
</feature>
<gene>
    <name evidence="13" type="ORF">SM0020_05415</name>
</gene>
<evidence type="ECO:0000256" key="7">
    <source>
        <dbReference type="ARBA" id="ARBA00022903"/>
    </source>
</evidence>
<feature type="transmembrane region" description="Helical" evidence="11">
    <location>
        <begin position="71"/>
        <end position="89"/>
    </location>
</feature>
<feature type="transmembrane region" description="Helical" evidence="11">
    <location>
        <begin position="246"/>
        <end position="265"/>
    </location>
</feature>
<dbReference type="Proteomes" id="UP000004038">
    <property type="component" value="Unassembled WGS sequence"/>
</dbReference>
<evidence type="ECO:0000256" key="6">
    <source>
        <dbReference type="ARBA" id="ARBA00022692"/>
    </source>
</evidence>
<evidence type="ECO:0000256" key="11">
    <source>
        <dbReference type="RuleBase" id="RU361157"/>
    </source>
</evidence>
<keyword evidence="7" id="KW-0972">Capsule biogenesis/degradation</keyword>
<dbReference type="AlphaFoldDB" id="H0FV85"/>
<keyword evidence="9" id="KW-0625">Polysaccharide transport</keyword>
<comment type="similarity">
    <text evidence="2 11">Belongs to the ABC-2 integral membrane protein family.</text>
</comment>
<comment type="caution">
    <text evidence="11">Lacks conserved residue(s) required for the propagation of feature annotation.</text>
</comment>
<dbReference type="GO" id="GO:0015920">
    <property type="term" value="P:lipopolysaccharide transport"/>
    <property type="evidence" value="ECO:0007669"/>
    <property type="project" value="TreeGrafter"/>
</dbReference>
<evidence type="ECO:0000256" key="9">
    <source>
        <dbReference type="ARBA" id="ARBA00023047"/>
    </source>
</evidence>
<keyword evidence="4 11" id="KW-1003">Cell membrane</keyword>
<keyword evidence="3 11" id="KW-0813">Transport</keyword>
<dbReference type="PATRIC" id="fig|1107881.3.peg.1088"/>
<dbReference type="PANTHER" id="PTHR30413:SF10">
    <property type="entry name" value="CAPSULE POLYSACCHARIDE EXPORT INNER-MEMBRANE PROTEIN CTRC"/>
    <property type="match status" value="1"/>
</dbReference>
<evidence type="ECO:0000313" key="13">
    <source>
        <dbReference type="EMBL" id="EHK79130.1"/>
    </source>
</evidence>
<feature type="domain" description="ABC transmembrane type-2" evidence="12">
    <location>
        <begin position="45"/>
        <end position="266"/>
    </location>
</feature>
<protein>
    <recommendedName>
        <fullName evidence="11">Transport permease protein</fullName>
    </recommendedName>
</protein>
<dbReference type="EMBL" id="AGVV01000006">
    <property type="protein sequence ID" value="EHK79130.1"/>
    <property type="molecule type" value="Genomic_DNA"/>
</dbReference>
<dbReference type="InterPro" id="IPR000412">
    <property type="entry name" value="ABC_2_transport"/>
</dbReference>
<feature type="transmembrane region" description="Helical" evidence="11">
    <location>
        <begin position="133"/>
        <end position="150"/>
    </location>
</feature>